<evidence type="ECO:0000256" key="4">
    <source>
        <dbReference type="ARBA" id="ARBA00022692"/>
    </source>
</evidence>
<dbReference type="PANTHER" id="PTHR10978:SF5">
    <property type="entry name" value="SUCCINATE DEHYDROGENASE CYTOCHROME B560 SUBUNIT, MITOCHONDRIAL"/>
    <property type="match status" value="1"/>
</dbReference>
<keyword evidence="8 9" id="KW-0472">Membrane</keyword>
<dbReference type="GO" id="GO:0009055">
    <property type="term" value="F:electron transfer activity"/>
    <property type="evidence" value="ECO:0007669"/>
    <property type="project" value="InterPro"/>
</dbReference>
<reference evidence="10 11" key="1">
    <citation type="journal article" date="2018" name="Nat. Genet.">
        <title>The Rosa genome provides new insights in the design of modern roses.</title>
        <authorList>
            <person name="Bendahmane M."/>
        </authorList>
    </citation>
    <scope>NUCLEOTIDE SEQUENCE [LARGE SCALE GENOMIC DNA]</scope>
    <source>
        <strain evidence="11">cv. Old Blush</strain>
    </source>
</reference>
<keyword evidence="3" id="KW-0349">Heme</keyword>
<accession>A0A2P6PS19</accession>
<dbReference type="GO" id="GO:0045273">
    <property type="term" value="C:respiratory chain complex II (succinate dehydrogenase)"/>
    <property type="evidence" value="ECO:0007669"/>
    <property type="project" value="UniProtKB-ARBA"/>
</dbReference>
<comment type="subunit">
    <text evidence="2">Component of complex II composed of eight subunits in plants: four classical SDH subunits SDH1, SDH2, SDH3 and SDH4 (a flavoprotein (FP), an iron-sulfur protein (IP), and a cytochrome b composed of a large and a small subunit.), as well as four subunits unknown in mitochondria from bacteria and heterotrophic eukaryotes.</text>
</comment>
<dbReference type="SUPFAM" id="SSF54928">
    <property type="entry name" value="RNA-binding domain, RBD"/>
    <property type="match status" value="1"/>
</dbReference>
<evidence type="ECO:0000313" key="10">
    <source>
        <dbReference type="EMBL" id="PRQ24728.1"/>
    </source>
</evidence>
<keyword evidence="7" id="KW-0408">Iron</keyword>
<dbReference type="PANTHER" id="PTHR10978">
    <property type="entry name" value="SUCCINATE DEHYDROGENASE CYTOCHROME B560 SUBUNIT"/>
    <property type="match status" value="1"/>
</dbReference>
<dbReference type="Pfam" id="PF01127">
    <property type="entry name" value="Sdh_cyt"/>
    <property type="match status" value="1"/>
</dbReference>
<dbReference type="Proteomes" id="UP000238479">
    <property type="component" value="Chromosome 6"/>
</dbReference>
<evidence type="ECO:0000256" key="8">
    <source>
        <dbReference type="ARBA" id="ARBA00023136"/>
    </source>
</evidence>
<dbReference type="GO" id="GO:0046872">
    <property type="term" value="F:metal ion binding"/>
    <property type="evidence" value="ECO:0007669"/>
    <property type="project" value="UniProtKB-KW"/>
</dbReference>
<keyword evidence="11" id="KW-1185">Reference proteome</keyword>
<sequence>MPLLSKAGSLLRQTANRQIKSELSIHQAIRCTSSMASSEALRGTSYQTDQQSLRKAFAKSGEVDGKTFMDHDTGRSTGLGFITSSAIHPLDGQELHGRQVRLNYSTDRPRSNFGSCYGGYTGGVVGYYGQHGSGYGFGVGYGLRCYGVGAGDKFSSTGNSSNYGPGAGVGSAVNSTIGSADKSGVGQRNSFSSGAAGNTGVGYEIAYTRSGASTADEHGILPNTLRPLSPHLPVYKPQINSTRSILDRIAASYLTAIILLYYLVCVKMGSICFTFEYFYKFLFYSASLVPLSLELSAVAMAYHTYYGIGHLLNDFKGFRFLRFGK</sequence>
<dbReference type="SUPFAM" id="SSF81343">
    <property type="entry name" value="Fumarate reductase respiratory complex transmembrane subunits"/>
    <property type="match status" value="1"/>
</dbReference>
<dbReference type="Gramene" id="PRQ24728">
    <property type="protein sequence ID" value="PRQ24728"/>
    <property type="gene ID" value="RchiOBHm_Chr6g0275631"/>
</dbReference>
<evidence type="ECO:0000256" key="3">
    <source>
        <dbReference type="ARBA" id="ARBA00022617"/>
    </source>
</evidence>
<dbReference type="InterPro" id="IPR034804">
    <property type="entry name" value="SQR/QFR_C/D"/>
</dbReference>
<dbReference type="GO" id="GO:0006099">
    <property type="term" value="P:tricarboxylic acid cycle"/>
    <property type="evidence" value="ECO:0007669"/>
    <property type="project" value="InterPro"/>
</dbReference>
<dbReference type="STRING" id="74649.A0A2P6PS19"/>
<protein>
    <submittedName>
        <fullName evidence="10">Putative succinate dehydrogenase/Fumarate reductase, transmembrane subunit</fullName>
    </submittedName>
</protein>
<evidence type="ECO:0000313" key="11">
    <source>
        <dbReference type="Proteomes" id="UP000238479"/>
    </source>
</evidence>
<feature type="transmembrane region" description="Helical" evidence="9">
    <location>
        <begin position="281"/>
        <end position="302"/>
    </location>
</feature>
<dbReference type="GO" id="GO:0006121">
    <property type="term" value="P:mitochondrial electron transport, succinate to ubiquinone"/>
    <property type="evidence" value="ECO:0007669"/>
    <property type="project" value="TreeGrafter"/>
</dbReference>
<comment type="subcellular location">
    <subcellularLocation>
        <location evidence="1">Mitochondrion inner membrane</location>
        <topology evidence="1">Single-pass membrane protein</topology>
    </subcellularLocation>
</comment>
<dbReference type="CDD" id="cd03499">
    <property type="entry name" value="SQR_TypeC_SdhC"/>
    <property type="match status" value="1"/>
</dbReference>
<gene>
    <name evidence="10" type="ORF">RchiOBHm_Chr6g0275631</name>
</gene>
<evidence type="ECO:0000256" key="1">
    <source>
        <dbReference type="ARBA" id="ARBA00004434"/>
    </source>
</evidence>
<evidence type="ECO:0000256" key="7">
    <source>
        <dbReference type="ARBA" id="ARBA00023004"/>
    </source>
</evidence>
<dbReference type="Gene3D" id="3.30.70.330">
    <property type="match status" value="1"/>
</dbReference>
<dbReference type="InterPro" id="IPR012677">
    <property type="entry name" value="Nucleotide-bd_a/b_plait_sf"/>
</dbReference>
<proteinExistence type="predicted"/>
<organism evidence="10 11">
    <name type="scientific">Rosa chinensis</name>
    <name type="common">China rose</name>
    <dbReference type="NCBI Taxonomy" id="74649"/>
    <lineage>
        <taxon>Eukaryota</taxon>
        <taxon>Viridiplantae</taxon>
        <taxon>Streptophyta</taxon>
        <taxon>Embryophyta</taxon>
        <taxon>Tracheophyta</taxon>
        <taxon>Spermatophyta</taxon>
        <taxon>Magnoliopsida</taxon>
        <taxon>eudicotyledons</taxon>
        <taxon>Gunneridae</taxon>
        <taxon>Pentapetalae</taxon>
        <taxon>rosids</taxon>
        <taxon>fabids</taxon>
        <taxon>Rosales</taxon>
        <taxon>Rosaceae</taxon>
        <taxon>Rosoideae</taxon>
        <taxon>Rosoideae incertae sedis</taxon>
        <taxon>Rosa</taxon>
    </lineage>
</organism>
<dbReference type="GO" id="GO:0003676">
    <property type="term" value="F:nucleic acid binding"/>
    <property type="evidence" value="ECO:0007669"/>
    <property type="project" value="InterPro"/>
</dbReference>
<comment type="caution">
    <text evidence="10">The sequence shown here is derived from an EMBL/GenBank/DDBJ whole genome shotgun (WGS) entry which is preliminary data.</text>
</comment>
<feature type="transmembrane region" description="Helical" evidence="9">
    <location>
        <begin position="250"/>
        <end position="269"/>
    </location>
</feature>
<keyword evidence="5" id="KW-0479">Metal-binding</keyword>
<keyword evidence="6 9" id="KW-1133">Transmembrane helix</keyword>
<evidence type="ECO:0000256" key="6">
    <source>
        <dbReference type="ARBA" id="ARBA00022989"/>
    </source>
</evidence>
<evidence type="ECO:0000256" key="9">
    <source>
        <dbReference type="SAM" id="Phobius"/>
    </source>
</evidence>
<dbReference type="GO" id="GO:0005743">
    <property type="term" value="C:mitochondrial inner membrane"/>
    <property type="evidence" value="ECO:0007669"/>
    <property type="project" value="UniProtKB-SubCell"/>
</dbReference>
<name>A0A2P6PS19_ROSCH</name>
<keyword evidence="4 9" id="KW-0812">Transmembrane</keyword>
<dbReference type="Gene3D" id="1.20.1300.10">
    <property type="entry name" value="Fumarate reductase/succinate dehydrogenase, transmembrane subunit"/>
    <property type="match status" value="1"/>
</dbReference>
<dbReference type="EMBL" id="PDCK01000044">
    <property type="protein sequence ID" value="PRQ24728.1"/>
    <property type="molecule type" value="Genomic_DNA"/>
</dbReference>
<evidence type="ECO:0000256" key="5">
    <source>
        <dbReference type="ARBA" id="ARBA00022723"/>
    </source>
</evidence>
<dbReference type="InterPro" id="IPR000701">
    <property type="entry name" value="SuccDH_FuR_B_TM-su"/>
</dbReference>
<dbReference type="InterPro" id="IPR014314">
    <property type="entry name" value="Succ_DH_cytb556"/>
</dbReference>
<dbReference type="OrthoDB" id="1165518at2759"/>
<dbReference type="AlphaFoldDB" id="A0A2P6PS19"/>
<evidence type="ECO:0000256" key="2">
    <source>
        <dbReference type="ARBA" id="ARBA00011313"/>
    </source>
</evidence>
<dbReference type="InterPro" id="IPR035979">
    <property type="entry name" value="RBD_domain_sf"/>
</dbReference>